<sequence>MVEEKFMLLDEVVCDGGEATALMAWPFPEVGCAAIDVYASFYEHERITKYGGLDMDYVVEDGCKNLLARLELEITCLLSYWPF</sequence>
<organism evidence="1 2">
    <name type="scientific">Clitoria ternatea</name>
    <name type="common">Butterfly pea</name>
    <dbReference type="NCBI Taxonomy" id="43366"/>
    <lineage>
        <taxon>Eukaryota</taxon>
        <taxon>Viridiplantae</taxon>
        <taxon>Streptophyta</taxon>
        <taxon>Embryophyta</taxon>
        <taxon>Tracheophyta</taxon>
        <taxon>Spermatophyta</taxon>
        <taxon>Magnoliopsida</taxon>
        <taxon>eudicotyledons</taxon>
        <taxon>Gunneridae</taxon>
        <taxon>Pentapetalae</taxon>
        <taxon>rosids</taxon>
        <taxon>fabids</taxon>
        <taxon>Fabales</taxon>
        <taxon>Fabaceae</taxon>
        <taxon>Papilionoideae</taxon>
        <taxon>50 kb inversion clade</taxon>
        <taxon>NPAAA clade</taxon>
        <taxon>indigoferoid/millettioid clade</taxon>
        <taxon>Phaseoleae</taxon>
        <taxon>Clitoria</taxon>
    </lineage>
</organism>
<reference evidence="1 2" key="1">
    <citation type="submission" date="2024-01" db="EMBL/GenBank/DDBJ databases">
        <title>The genomes of 5 underutilized Papilionoideae crops provide insights into root nodulation and disease resistance.</title>
        <authorList>
            <person name="Yuan L."/>
        </authorList>
    </citation>
    <scope>NUCLEOTIDE SEQUENCE [LARGE SCALE GENOMIC DNA]</scope>
    <source>
        <strain evidence="1">LY-2023</strain>
        <tissue evidence="1">Leaf</tissue>
    </source>
</reference>
<proteinExistence type="predicted"/>
<comment type="caution">
    <text evidence="1">The sequence shown here is derived from an EMBL/GenBank/DDBJ whole genome shotgun (WGS) entry which is preliminary data.</text>
</comment>
<evidence type="ECO:0000313" key="1">
    <source>
        <dbReference type="EMBL" id="KAK7280429.1"/>
    </source>
</evidence>
<name>A0AAN9FS34_CLITE</name>
<evidence type="ECO:0000313" key="2">
    <source>
        <dbReference type="Proteomes" id="UP001359559"/>
    </source>
</evidence>
<gene>
    <name evidence="1" type="ORF">RJT34_25493</name>
</gene>
<dbReference type="Proteomes" id="UP001359559">
    <property type="component" value="Unassembled WGS sequence"/>
</dbReference>
<dbReference type="EMBL" id="JAYKXN010000006">
    <property type="protein sequence ID" value="KAK7280429.1"/>
    <property type="molecule type" value="Genomic_DNA"/>
</dbReference>
<protein>
    <submittedName>
        <fullName evidence="1">Uncharacterized protein</fullName>
    </submittedName>
</protein>
<accession>A0AAN9FS34</accession>
<keyword evidence="2" id="KW-1185">Reference proteome</keyword>
<dbReference type="AlphaFoldDB" id="A0AAN9FS34"/>